<name>A0ABP0MMC6_9DINO</name>
<sequence length="87" mass="9621">MSSECRACQVLCGDETAQVILCLQESQLTDSVQPGKVLAARNSSIRMVEGFMRLTIDELGKLDVEVKSIEKIGKTNLSQIEYELVET</sequence>
<keyword evidence="3" id="KW-1185">Reference proteome</keyword>
<dbReference type="EMBL" id="CAXAMN010018113">
    <property type="protein sequence ID" value="CAK9051874.1"/>
    <property type="molecule type" value="Genomic_DNA"/>
</dbReference>
<dbReference type="SUPFAM" id="SSF50249">
    <property type="entry name" value="Nucleic acid-binding proteins"/>
    <property type="match status" value="1"/>
</dbReference>
<dbReference type="PANTHER" id="PTHR31472">
    <property type="entry name" value="OS05G0244600 PROTEIN"/>
    <property type="match status" value="1"/>
</dbReference>
<organism evidence="2 3">
    <name type="scientific">Durusdinium trenchii</name>
    <dbReference type="NCBI Taxonomy" id="1381693"/>
    <lineage>
        <taxon>Eukaryota</taxon>
        <taxon>Sar</taxon>
        <taxon>Alveolata</taxon>
        <taxon>Dinophyceae</taxon>
        <taxon>Suessiales</taxon>
        <taxon>Symbiodiniaceae</taxon>
        <taxon>Durusdinium</taxon>
    </lineage>
</organism>
<feature type="domain" description="Single-stranded DNA binding protein Ssb-like OB fold" evidence="1">
    <location>
        <begin position="4"/>
        <end position="63"/>
    </location>
</feature>
<accession>A0ABP0MMC6</accession>
<dbReference type="Gene3D" id="2.40.50.140">
    <property type="entry name" value="Nucleic acid-binding proteins"/>
    <property type="match status" value="1"/>
</dbReference>
<comment type="caution">
    <text evidence="2">The sequence shown here is derived from an EMBL/GenBank/DDBJ whole genome shotgun (WGS) entry which is preliminary data.</text>
</comment>
<gene>
    <name evidence="2" type="ORF">CCMP2556_LOCUS26247</name>
</gene>
<proteinExistence type="predicted"/>
<dbReference type="Proteomes" id="UP001642484">
    <property type="component" value="Unassembled WGS sequence"/>
</dbReference>
<dbReference type="PANTHER" id="PTHR31472:SF5">
    <property type="entry name" value="OS05G0244600 PROTEIN"/>
    <property type="match status" value="1"/>
</dbReference>
<evidence type="ECO:0000313" key="2">
    <source>
        <dbReference type="EMBL" id="CAK9051874.1"/>
    </source>
</evidence>
<dbReference type="InterPro" id="IPR012340">
    <property type="entry name" value="NA-bd_OB-fold"/>
</dbReference>
<dbReference type="Pfam" id="PF21473">
    <property type="entry name" value="OB_Ssb-like"/>
    <property type="match status" value="1"/>
</dbReference>
<protein>
    <recommendedName>
        <fullName evidence="1">Single-stranded DNA binding protein Ssb-like OB fold domain-containing protein</fullName>
    </recommendedName>
</protein>
<evidence type="ECO:0000259" key="1">
    <source>
        <dbReference type="Pfam" id="PF21473"/>
    </source>
</evidence>
<reference evidence="2 3" key="1">
    <citation type="submission" date="2024-02" db="EMBL/GenBank/DDBJ databases">
        <authorList>
            <person name="Chen Y."/>
            <person name="Shah S."/>
            <person name="Dougan E. K."/>
            <person name="Thang M."/>
            <person name="Chan C."/>
        </authorList>
    </citation>
    <scope>NUCLEOTIDE SEQUENCE [LARGE SCALE GENOMIC DNA]</scope>
</reference>
<evidence type="ECO:0000313" key="3">
    <source>
        <dbReference type="Proteomes" id="UP001642484"/>
    </source>
</evidence>
<dbReference type="InterPro" id="IPR048970">
    <property type="entry name" value="OB_Ssb-like"/>
</dbReference>